<dbReference type="InterPro" id="IPR002575">
    <property type="entry name" value="Aminoglycoside_PTrfase"/>
</dbReference>
<dbReference type="RefSeq" id="WP_166989236.1">
    <property type="nucleotide sequence ID" value="NZ_CP061169.1"/>
</dbReference>
<name>A0ABX6YMY5_9MICO</name>
<proteinExistence type="predicted"/>
<dbReference type="InterPro" id="IPR011009">
    <property type="entry name" value="Kinase-like_dom_sf"/>
</dbReference>
<evidence type="ECO:0000256" key="1">
    <source>
        <dbReference type="SAM" id="MobiDB-lite"/>
    </source>
</evidence>
<feature type="region of interest" description="Disordered" evidence="1">
    <location>
        <begin position="332"/>
        <end position="408"/>
    </location>
</feature>
<protein>
    <submittedName>
        <fullName evidence="3">Phosphotransferase</fullName>
    </submittedName>
</protein>
<evidence type="ECO:0000313" key="3">
    <source>
        <dbReference type="EMBL" id="QPZ39660.1"/>
    </source>
</evidence>
<evidence type="ECO:0000259" key="2">
    <source>
        <dbReference type="Pfam" id="PF01636"/>
    </source>
</evidence>
<organism evidence="3 4">
    <name type="scientific">Paramicrobacterium chengjingii</name>
    <dbReference type="NCBI Taxonomy" id="2769067"/>
    <lineage>
        <taxon>Bacteria</taxon>
        <taxon>Bacillati</taxon>
        <taxon>Actinomycetota</taxon>
        <taxon>Actinomycetes</taxon>
        <taxon>Micrococcales</taxon>
        <taxon>Microbacteriaceae</taxon>
        <taxon>Paramicrobacterium</taxon>
    </lineage>
</organism>
<accession>A0ABX6YMY5</accession>
<evidence type="ECO:0000313" key="4">
    <source>
        <dbReference type="Proteomes" id="UP000662814"/>
    </source>
</evidence>
<gene>
    <name evidence="3" type="ORF">HCR76_06310</name>
</gene>
<keyword evidence="4" id="KW-1185">Reference proteome</keyword>
<feature type="compositionally biased region" description="Basic and acidic residues" evidence="1">
    <location>
        <begin position="357"/>
        <end position="372"/>
    </location>
</feature>
<reference evidence="3 4" key="1">
    <citation type="submission" date="2020-12" db="EMBL/GenBank/DDBJ databases">
        <title>Microbacterium sp. HY060.</title>
        <authorList>
            <person name="Zhou J."/>
        </authorList>
    </citation>
    <scope>NUCLEOTIDE SEQUENCE [LARGE SCALE GENOMIC DNA]</scope>
    <source>
        <strain evidence="3 4">HY60</strain>
    </source>
</reference>
<dbReference type="Pfam" id="PF01636">
    <property type="entry name" value="APH"/>
    <property type="match status" value="1"/>
</dbReference>
<dbReference type="SUPFAM" id="SSF56112">
    <property type="entry name" value="Protein kinase-like (PK-like)"/>
    <property type="match status" value="1"/>
</dbReference>
<sequence>MARSPLTLAAVATSALPGTAFIGSGELGHRESGAFDSALLLADDDTRYVVRVPANQQSETDQARELLVLQAMSDGIRSRLPFDVHRVLGQAPTGETRAVVYDFLPGYQVEAEEIPPGDGVASSMGGALAALHALPGSFVSEAGLPVQSSTDSRDEARNVIERAAATKLLPAAVRKRWADAAADDALWRFQPTVIGGSVAADSFLITDHDAGPIVTGMIGWGSLRVADPARDLHWLSAAGEAAESVFAAYVAASVRTPDAMIRQRSMLYAELELARWLLHGKDLHDQTVIDDAVAMLDGLVDSVLGNLMSPLSSSPGPVMTVADVQEMLKNTPATPAAAGSSAISMDTDSFDPDEFERELAKETAARGGHEDAAEQQSPDEQPTGPINLPQSRESDDSQRDRSSSSDET</sequence>
<feature type="compositionally biased region" description="Basic and acidic residues" evidence="1">
    <location>
        <begin position="392"/>
        <end position="408"/>
    </location>
</feature>
<feature type="compositionally biased region" description="Low complexity" evidence="1">
    <location>
        <begin position="332"/>
        <end position="342"/>
    </location>
</feature>
<dbReference type="Proteomes" id="UP000662814">
    <property type="component" value="Chromosome"/>
</dbReference>
<feature type="domain" description="Aminoglycoside phosphotransferase" evidence="2">
    <location>
        <begin position="36"/>
        <end position="253"/>
    </location>
</feature>
<dbReference type="Gene3D" id="3.90.1200.10">
    <property type="match status" value="1"/>
</dbReference>
<dbReference type="EMBL" id="CP061169">
    <property type="protein sequence ID" value="QPZ39660.1"/>
    <property type="molecule type" value="Genomic_DNA"/>
</dbReference>